<proteinExistence type="predicted"/>
<dbReference type="EMBL" id="BK016045">
    <property type="protein sequence ID" value="DAF91167.1"/>
    <property type="molecule type" value="Genomic_DNA"/>
</dbReference>
<evidence type="ECO:0000313" key="1">
    <source>
        <dbReference type="EMBL" id="DAF91167.1"/>
    </source>
</evidence>
<name>A0A8S5U9K7_9CAUD</name>
<organism evidence="1">
    <name type="scientific">Siphoviridae sp. ctKNZ79</name>
    <dbReference type="NCBI Taxonomy" id="2825440"/>
    <lineage>
        <taxon>Viruses</taxon>
        <taxon>Duplodnaviria</taxon>
        <taxon>Heunggongvirae</taxon>
        <taxon>Uroviricota</taxon>
        <taxon>Caudoviricetes</taxon>
    </lineage>
</organism>
<protein>
    <submittedName>
        <fullName evidence="1">Uncharacterized protein</fullName>
    </submittedName>
</protein>
<reference evidence="1" key="1">
    <citation type="journal article" date="2021" name="Proc. Natl. Acad. Sci. U.S.A.">
        <title>A Catalog of Tens of Thousands of Viruses from Human Metagenomes Reveals Hidden Associations with Chronic Diseases.</title>
        <authorList>
            <person name="Tisza M.J."/>
            <person name="Buck C.B."/>
        </authorList>
    </citation>
    <scope>NUCLEOTIDE SEQUENCE</scope>
    <source>
        <strain evidence="1">CtKNZ79</strain>
    </source>
</reference>
<sequence>MSRAKRAGTTKKEEWNGHEWESCDVDRISMDAAARLEKLLNE</sequence>
<accession>A0A8S5U9K7</accession>